<comment type="caution">
    <text evidence="1">The sequence shown here is derived from an EMBL/GenBank/DDBJ whole genome shotgun (WGS) entry which is preliminary data.</text>
</comment>
<proteinExistence type="predicted"/>
<name>X1IRK6_9ZZZZ</name>
<dbReference type="Pfam" id="PF08901">
    <property type="entry name" value="DUF1847"/>
    <property type="match status" value="1"/>
</dbReference>
<dbReference type="AlphaFoldDB" id="X1IRK6"/>
<sequence length="147" mass="16205">MTDRPLLRCASCEAKQCRDGKDCFPSASDHKELYDDNNIAELHRTASAIEAQFYGRQTRLGETILLAKQLGCQKIGLAFCIGLSEEAKAIENIFSKHFQVVSVCCKTGGIDKKDLNLQQISSADHEVMCNPAGQAELLNQAKGEFRP</sequence>
<organism evidence="1">
    <name type="scientific">marine sediment metagenome</name>
    <dbReference type="NCBI Taxonomy" id="412755"/>
    <lineage>
        <taxon>unclassified sequences</taxon>
        <taxon>metagenomes</taxon>
        <taxon>ecological metagenomes</taxon>
    </lineage>
</organism>
<dbReference type="EMBL" id="BARU01029865">
    <property type="protein sequence ID" value="GAH71875.1"/>
    <property type="molecule type" value="Genomic_DNA"/>
</dbReference>
<evidence type="ECO:0008006" key="2">
    <source>
        <dbReference type="Google" id="ProtNLM"/>
    </source>
</evidence>
<feature type="non-terminal residue" evidence="1">
    <location>
        <position position="147"/>
    </location>
</feature>
<dbReference type="InterPro" id="IPR014997">
    <property type="entry name" value="DUF1847"/>
</dbReference>
<evidence type="ECO:0000313" key="1">
    <source>
        <dbReference type="EMBL" id="GAH71875.1"/>
    </source>
</evidence>
<gene>
    <name evidence="1" type="ORF">S03H2_47458</name>
</gene>
<protein>
    <recommendedName>
        <fullName evidence="2">DUF1847 domain-containing protein</fullName>
    </recommendedName>
</protein>
<accession>X1IRK6</accession>
<reference evidence="1" key="1">
    <citation type="journal article" date="2014" name="Front. Microbiol.">
        <title>High frequency of phylogenetically diverse reductive dehalogenase-homologous genes in deep subseafloor sedimentary metagenomes.</title>
        <authorList>
            <person name="Kawai M."/>
            <person name="Futagami T."/>
            <person name="Toyoda A."/>
            <person name="Takaki Y."/>
            <person name="Nishi S."/>
            <person name="Hori S."/>
            <person name="Arai W."/>
            <person name="Tsubouchi T."/>
            <person name="Morono Y."/>
            <person name="Uchiyama I."/>
            <person name="Ito T."/>
            <person name="Fujiyama A."/>
            <person name="Inagaki F."/>
            <person name="Takami H."/>
        </authorList>
    </citation>
    <scope>NUCLEOTIDE SEQUENCE</scope>
    <source>
        <strain evidence="1">Expedition CK06-06</strain>
    </source>
</reference>